<dbReference type="InterPro" id="IPR051811">
    <property type="entry name" value="Cytochrome_c550/c551-like"/>
</dbReference>
<dbReference type="SUPFAM" id="SSF46626">
    <property type="entry name" value="Cytochrome c"/>
    <property type="match status" value="1"/>
</dbReference>
<dbReference type="EMBL" id="DTGR01000094">
    <property type="protein sequence ID" value="HHS29228.1"/>
    <property type="molecule type" value="Genomic_DNA"/>
</dbReference>
<evidence type="ECO:0000256" key="6">
    <source>
        <dbReference type="PROSITE-ProRule" id="PRU00433"/>
    </source>
</evidence>
<feature type="domain" description="Cytochrome c" evidence="7">
    <location>
        <begin position="22"/>
        <end position="98"/>
    </location>
</feature>
<evidence type="ECO:0000313" key="8">
    <source>
        <dbReference type="EMBL" id="HHS29228.1"/>
    </source>
</evidence>
<keyword evidence="4" id="KW-0249">Electron transport</keyword>
<sequence length="98" mass="10565">MTRWVIVILGFMLAAWVHGSLAQGPSGQDLVKRLNCQACHTLAGKGGKLGPNLDKAGQHLTSEAIKKILVHPHGGMPNFAYLKPEELEAVVHYLSGLK</sequence>
<evidence type="ECO:0000256" key="5">
    <source>
        <dbReference type="ARBA" id="ARBA00023004"/>
    </source>
</evidence>
<dbReference type="GO" id="GO:0009055">
    <property type="term" value="F:electron transfer activity"/>
    <property type="evidence" value="ECO:0007669"/>
    <property type="project" value="InterPro"/>
</dbReference>
<keyword evidence="2 6" id="KW-0349">Heme</keyword>
<comment type="caution">
    <text evidence="8">The sequence shown here is derived from an EMBL/GenBank/DDBJ whole genome shotgun (WGS) entry which is preliminary data.</text>
</comment>
<dbReference type="Pfam" id="PF13442">
    <property type="entry name" value="Cytochrome_CBB3"/>
    <property type="match status" value="1"/>
</dbReference>
<gene>
    <name evidence="8" type="ORF">ENV52_05950</name>
</gene>
<name>A0A7V6DPH1_9BACT</name>
<dbReference type="GO" id="GO:0046872">
    <property type="term" value="F:metal ion binding"/>
    <property type="evidence" value="ECO:0007669"/>
    <property type="project" value="UniProtKB-KW"/>
</dbReference>
<accession>A0A7V6DPH1</accession>
<keyword evidence="5 6" id="KW-0408">Iron</keyword>
<dbReference type="GO" id="GO:0020037">
    <property type="term" value="F:heme binding"/>
    <property type="evidence" value="ECO:0007669"/>
    <property type="project" value="InterPro"/>
</dbReference>
<evidence type="ECO:0000256" key="3">
    <source>
        <dbReference type="ARBA" id="ARBA00022723"/>
    </source>
</evidence>
<proteinExistence type="predicted"/>
<dbReference type="PANTHER" id="PTHR37823:SF4">
    <property type="entry name" value="MENAQUINOL-CYTOCHROME C REDUCTASE CYTOCHROME B_C SUBUNIT"/>
    <property type="match status" value="1"/>
</dbReference>
<evidence type="ECO:0000259" key="7">
    <source>
        <dbReference type="PROSITE" id="PS51007"/>
    </source>
</evidence>
<dbReference type="Gene3D" id="1.10.760.10">
    <property type="entry name" value="Cytochrome c-like domain"/>
    <property type="match status" value="1"/>
</dbReference>
<evidence type="ECO:0000256" key="2">
    <source>
        <dbReference type="ARBA" id="ARBA00022617"/>
    </source>
</evidence>
<dbReference type="InterPro" id="IPR036909">
    <property type="entry name" value="Cyt_c-like_dom_sf"/>
</dbReference>
<dbReference type="InterPro" id="IPR009056">
    <property type="entry name" value="Cyt_c-like_dom"/>
</dbReference>
<evidence type="ECO:0000256" key="4">
    <source>
        <dbReference type="ARBA" id="ARBA00022982"/>
    </source>
</evidence>
<dbReference type="PANTHER" id="PTHR37823">
    <property type="entry name" value="CYTOCHROME C-553-LIKE"/>
    <property type="match status" value="1"/>
</dbReference>
<keyword evidence="1" id="KW-0813">Transport</keyword>
<dbReference type="AlphaFoldDB" id="A0A7V6DPH1"/>
<dbReference type="PROSITE" id="PS51007">
    <property type="entry name" value="CYTC"/>
    <property type="match status" value="1"/>
</dbReference>
<reference evidence="8" key="1">
    <citation type="journal article" date="2020" name="mSystems">
        <title>Genome- and Community-Level Interaction Insights into Carbon Utilization and Element Cycling Functions of Hydrothermarchaeota in Hydrothermal Sediment.</title>
        <authorList>
            <person name="Zhou Z."/>
            <person name="Liu Y."/>
            <person name="Xu W."/>
            <person name="Pan J."/>
            <person name="Luo Z.H."/>
            <person name="Li M."/>
        </authorList>
    </citation>
    <scope>NUCLEOTIDE SEQUENCE [LARGE SCALE GENOMIC DNA]</scope>
    <source>
        <strain evidence="8">SpSt-767</strain>
    </source>
</reference>
<evidence type="ECO:0000256" key="1">
    <source>
        <dbReference type="ARBA" id="ARBA00022448"/>
    </source>
</evidence>
<keyword evidence="3 6" id="KW-0479">Metal-binding</keyword>
<protein>
    <submittedName>
        <fullName evidence="8">Cytochrome c</fullName>
    </submittedName>
</protein>
<organism evidence="8">
    <name type="scientific">Desulfobacca acetoxidans</name>
    <dbReference type="NCBI Taxonomy" id="60893"/>
    <lineage>
        <taxon>Bacteria</taxon>
        <taxon>Pseudomonadati</taxon>
        <taxon>Thermodesulfobacteriota</taxon>
        <taxon>Desulfobaccia</taxon>
        <taxon>Desulfobaccales</taxon>
        <taxon>Desulfobaccaceae</taxon>
        <taxon>Desulfobacca</taxon>
    </lineage>
</organism>